<reference evidence="3" key="1">
    <citation type="submission" date="2023-08" db="EMBL/GenBank/DDBJ databases">
        <title>A de novo genome assembly of Solanum verrucosum Schlechtendal, a Mexican diploid species geographically isolated from the other diploid A-genome species in potato relatives.</title>
        <authorList>
            <person name="Hosaka K."/>
        </authorList>
    </citation>
    <scope>NUCLEOTIDE SEQUENCE</scope>
    <source>
        <tissue evidence="3">Young leaves</tissue>
    </source>
</reference>
<dbReference type="InterPro" id="IPR000719">
    <property type="entry name" value="Prot_kinase_dom"/>
</dbReference>
<dbReference type="GO" id="GO:0004347">
    <property type="term" value="F:glucose-6-phosphate isomerase activity"/>
    <property type="evidence" value="ECO:0007669"/>
    <property type="project" value="InterPro"/>
</dbReference>
<dbReference type="InterPro" id="IPR046348">
    <property type="entry name" value="SIS_dom_sf"/>
</dbReference>
<dbReference type="Pfam" id="PF00069">
    <property type="entry name" value="Pkinase"/>
    <property type="match status" value="1"/>
</dbReference>
<dbReference type="Gene3D" id="3.30.200.20">
    <property type="entry name" value="Phosphorylase Kinase, domain 1"/>
    <property type="match status" value="1"/>
</dbReference>
<dbReference type="GO" id="GO:0006094">
    <property type="term" value="P:gluconeogenesis"/>
    <property type="evidence" value="ECO:0007669"/>
    <property type="project" value="InterPro"/>
</dbReference>
<dbReference type="GO" id="GO:0005524">
    <property type="term" value="F:ATP binding"/>
    <property type="evidence" value="ECO:0007669"/>
    <property type="project" value="InterPro"/>
</dbReference>
<protein>
    <recommendedName>
        <fullName evidence="2">Protein kinase domain-containing protein</fullName>
    </recommendedName>
</protein>
<dbReference type="PANTHER" id="PTHR37610">
    <property type="entry name" value="CCHC-TYPE DOMAIN-CONTAINING PROTEIN"/>
    <property type="match status" value="1"/>
</dbReference>
<accession>A0AAF0U448</accession>
<dbReference type="SUPFAM" id="SSF53697">
    <property type="entry name" value="SIS domain"/>
    <property type="match status" value="1"/>
</dbReference>
<feature type="region of interest" description="Disordered" evidence="1">
    <location>
        <begin position="342"/>
        <end position="361"/>
    </location>
</feature>
<dbReference type="GO" id="GO:0006096">
    <property type="term" value="P:glycolytic process"/>
    <property type="evidence" value="ECO:0007669"/>
    <property type="project" value="InterPro"/>
</dbReference>
<sequence length="720" mass="80538">MGSKDTIETVEKQRNHPLHLHQSDTPGSLLTSIQLTGVENYAVWSRSMILTLRAKSKLGFVYGTCKKSDYGDDLEEQWEKCNAFVLYWILNSVSKELMSGIIYATDASVVWSDLKERFDKVDGSRGYQLHREICTIAQGNSSVSAYFTKLRVLWDEFDALVPPPSCGCDKSKVYASHLQYMRLFAFLMGLNESYNQQRSQILMMIPLPSLNKAYSMIVADEGQRITAGSYSGIELGESSSAALYVGSNSSNKPSYQGNFHEGNTSLGINNSGYSLTGNNSSNAMGYNFQVQFDEDEHFLVGPGIHTDTSSISSDLIPDGETSEPTVETSVVDEMNLDHTSTADVATSAPRRSTRATTTPTWHQDYHTGHKVGKQYTPAVDIWSIGCLFAKMLTGKPLFPGKNVVHQLDLMTDLLEHLLLKPLQSYSCFTKEILLNWQIRNEKARRYLGNMRKKPPVPVAQKFPHADPLALRLLECMFAFDPKDRPSAEEALADPYFRSLSNVDREPSTHPISKLEFEFEQGKLAKDVRELIYREIQQALIQKAFREAGLIFAKQGIAITQENSLLNNTVRIEGLLAGFPMFDWVGKRTSGMSAVGLLPAALQNETQGIISSCLTTFVSHYATYIFSLRGIDIREMLAGAALMDEANRTTVDMVVLPYKDSLLLFSRYLQYLVMESPVKEFDLDVLRDRPPGHDWELEPGVTFGDYLFGMLQVSSSSNILV</sequence>
<dbReference type="InterPro" id="IPR029472">
    <property type="entry name" value="Copia-like_N"/>
</dbReference>
<dbReference type="Pfam" id="PF14244">
    <property type="entry name" value="Retrotran_gag_3"/>
    <property type="match status" value="1"/>
</dbReference>
<evidence type="ECO:0000256" key="1">
    <source>
        <dbReference type="SAM" id="MobiDB-lite"/>
    </source>
</evidence>
<dbReference type="InterPro" id="IPR001672">
    <property type="entry name" value="G6P_Isomerase"/>
</dbReference>
<organism evidence="3 4">
    <name type="scientific">Solanum verrucosum</name>
    <dbReference type="NCBI Taxonomy" id="315347"/>
    <lineage>
        <taxon>Eukaryota</taxon>
        <taxon>Viridiplantae</taxon>
        <taxon>Streptophyta</taxon>
        <taxon>Embryophyta</taxon>
        <taxon>Tracheophyta</taxon>
        <taxon>Spermatophyta</taxon>
        <taxon>Magnoliopsida</taxon>
        <taxon>eudicotyledons</taxon>
        <taxon>Gunneridae</taxon>
        <taxon>Pentapetalae</taxon>
        <taxon>asterids</taxon>
        <taxon>lamiids</taxon>
        <taxon>Solanales</taxon>
        <taxon>Solanaceae</taxon>
        <taxon>Solanoideae</taxon>
        <taxon>Solaneae</taxon>
        <taxon>Solanum</taxon>
    </lineage>
</organism>
<keyword evidence="4" id="KW-1185">Reference proteome</keyword>
<dbReference type="Gene3D" id="3.40.50.10490">
    <property type="entry name" value="Glucose-6-phosphate isomerase like protein, domain 1"/>
    <property type="match status" value="1"/>
</dbReference>
<dbReference type="PRINTS" id="PR00662">
    <property type="entry name" value="G6PISOMERASE"/>
</dbReference>
<name>A0AAF0U448_SOLVR</name>
<dbReference type="SUPFAM" id="SSF56112">
    <property type="entry name" value="Protein kinase-like (PK-like)"/>
    <property type="match status" value="1"/>
</dbReference>
<feature type="compositionally biased region" description="Low complexity" evidence="1">
    <location>
        <begin position="345"/>
        <end position="360"/>
    </location>
</feature>
<evidence type="ECO:0000313" key="3">
    <source>
        <dbReference type="EMBL" id="WMV38874.1"/>
    </source>
</evidence>
<feature type="domain" description="Protein kinase" evidence="2">
    <location>
        <begin position="130"/>
        <end position="496"/>
    </location>
</feature>
<evidence type="ECO:0000259" key="2">
    <source>
        <dbReference type="PROSITE" id="PS50011"/>
    </source>
</evidence>
<dbReference type="GO" id="GO:0004672">
    <property type="term" value="F:protein kinase activity"/>
    <property type="evidence" value="ECO:0007669"/>
    <property type="project" value="InterPro"/>
</dbReference>
<dbReference type="PROSITE" id="PS50011">
    <property type="entry name" value="PROTEIN_KINASE_DOM"/>
    <property type="match status" value="1"/>
</dbReference>
<dbReference type="PANTHER" id="PTHR37610:SF78">
    <property type="entry name" value="GAG-POLYPEPTIDE OF LTR COPIA-TYPE-RELATED"/>
    <property type="match status" value="1"/>
</dbReference>
<dbReference type="InterPro" id="IPR011009">
    <property type="entry name" value="Kinase-like_dom_sf"/>
</dbReference>
<dbReference type="AlphaFoldDB" id="A0AAF0U448"/>
<dbReference type="Gene3D" id="1.10.510.10">
    <property type="entry name" value="Transferase(Phosphotransferase) domain 1"/>
    <property type="match status" value="1"/>
</dbReference>
<dbReference type="Proteomes" id="UP001234989">
    <property type="component" value="Chromosome 7"/>
</dbReference>
<proteinExistence type="predicted"/>
<dbReference type="EMBL" id="CP133618">
    <property type="protein sequence ID" value="WMV38874.1"/>
    <property type="molecule type" value="Genomic_DNA"/>
</dbReference>
<evidence type="ECO:0000313" key="4">
    <source>
        <dbReference type="Proteomes" id="UP001234989"/>
    </source>
</evidence>
<dbReference type="SMART" id="SM00220">
    <property type="entry name" value="S_TKc"/>
    <property type="match status" value="1"/>
</dbReference>
<gene>
    <name evidence="3" type="ORF">MTR67_032259</name>
</gene>